<evidence type="ECO:0008006" key="3">
    <source>
        <dbReference type="Google" id="ProtNLM"/>
    </source>
</evidence>
<reference evidence="1" key="2">
    <citation type="submission" date="2020-09" db="EMBL/GenBank/DDBJ databases">
        <authorList>
            <person name="Sun Q."/>
            <person name="Sedlacek I."/>
        </authorList>
    </citation>
    <scope>NUCLEOTIDE SEQUENCE</scope>
    <source>
        <strain evidence="1">CCM 7905</strain>
    </source>
</reference>
<dbReference type="AlphaFoldDB" id="A0A917D6Q6"/>
<comment type="caution">
    <text evidence="1">The sequence shown here is derived from an EMBL/GenBank/DDBJ whole genome shotgun (WGS) entry which is preliminary data.</text>
</comment>
<accession>A0A917D6Q6</accession>
<sequence>MVILDFVPPPDPILFPPFVEPTDSGSESTSLADGAALLDFGQRWYPFGGGAAESIFVEFGLSSSEFFGRLRTLLTGPSSRGMDPAVVADMLTVCRKRLWLGE</sequence>
<dbReference type="InterPro" id="IPR021678">
    <property type="entry name" value="DUF3263"/>
</dbReference>
<dbReference type="EMBL" id="BMCU01000002">
    <property type="protein sequence ID" value="GGG11000.1"/>
    <property type="molecule type" value="Genomic_DNA"/>
</dbReference>
<proteinExistence type="predicted"/>
<reference evidence="1" key="1">
    <citation type="journal article" date="2014" name="Int. J. Syst. Evol. Microbiol.">
        <title>Complete genome sequence of Corynebacterium casei LMG S-19264T (=DSM 44701T), isolated from a smear-ripened cheese.</title>
        <authorList>
            <consortium name="US DOE Joint Genome Institute (JGI-PGF)"/>
            <person name="Walter F."/>
            <person name="Albersmeier A."/>
            <person name="Kalinowski J."/>
            <person name="Ruckert C."/>
        </authorList>
    </citation>
    <scope>NUCLEOTIDE SEQUENCE</scope>
    <source>
        <strain evidence="1">CCM 7905</strain>
    </source>
</reference>
<protein>
    <recommendedName>
        <fullName evidence="3">DUF3263 domain-containing protein</fullName>
    </recommendedName>
</protein>
<dbReference type="Proteomes" id="UP000654257">
    <property type="component" value="Unassembled WGS sequence"/>
</dbReference>
<name>A0A917D6Q6_9NOCA</name>
<evidence type="ECO:0000313" key="2">
    <source>
        <dbReference type="Proteomes" id="UP000654257"/>
    </source>
</evidence>
<dbReference type="Pfam" id="PF11662">
    <property type="entry name" value="DUF3263"/>
    <property type="match status" value="1"/>
</dbReference>
<evidence type="ECO:0000313" key="1">
    <source>
        <dbReference type="EMBL" id="GGG11000.1"/>
    </source>
</evidence>
<gene>
    <name evidence="1" type="ORF">GCM10007304_26350</name>
</gene>
<organism evidence="1 2">
    <name type="scientific">Rhodococcoides trifolii</name>
    <dbReference type="NCBI Taxonomy" id="908250"/>
    <lineage>
        <taxon>Bacteria</taxon>
        <taxon>Bacillati</taxon>
        <taxon>Actinomycetota</taxon>
        <taxon>Actinomycetes</taxon>
        <taxon>Mycobacteriales</taxon>
        <taxon>Nocardiaceae</taxon>
        <taxon>Rhodococcoides</taxon>
    </lineage>
</organism>
<keyword evidence="2" id="KW-1185">Reference proteome</keyword>